<dbReference type="Proteomes" id="UP000430670">
    <property type="component" value="Unassembled WGS sequence"/>
</dbReference>
<keyword evidence="7" id="KW-1185">Reference proteome</keyword>
<accession>A0A6I3SPQ0</accession>
<evidence type="ECO:0000313" key="6">
    <source>
        <dbReference type="EMBL" id="MTV50237.1"/>
    </source>
</evidence>
<evidence type="ECO:0000256" key="2">
    <source>
        <dbReference type="ARBA" id="ARBA00009774"/>
    </source>
</evidence>
<organism evidence="6 7">
    <name type="scientific">Heliobacterium mobile</name>
    <name type="common">Heliobacillus mobilis</name>
    <dbReference type="NCBI Taxonomy" id="28064"/>
    <lineage>
        <taxon>Bacteria</taxon>
        <taxon>Bacillati</taxon>
        <taxon>Bacillota</taxon>
        <taxon>Clostridia</taxon>
        <taxon>Eubacteriales</taxon>
        <taxon>Heliobacteriaceae</taxon>
        <taxon>Heliobacterium</taxon>
    </lineage>
</organism>
<dbReference type="EMBL" id="WNKU01000021">
    <property type="protein sequence ID" value="MTV50237.1"/>
    <property type="molecule type" value="Genomic_DNA"/>
</dbReference>
<dbReference type="RefSeq" id="WP_155477325.1">
    <property type="nucleotide sequence ID" value="NZ_WNKU01000021.1"/>
</dbReference>
<evidence type="ECO:0000313" key="7">
    <source>
        <dbReference type="Proteomes" id="UP000430670"/>
    </source>
</evidence>
<dbReference type="UniPathway" id="UPA00148"/>
<gene>
    <name evidence="6" type="ORF">GJ688_14770</name>
</gene>
<comment type="caution">
    <text evidence="6">The sequence shown here is derived from an EMBL/GenBank/DDBJ whole genome shotgun (WGS) entry which is preliminary data.</text>
</comment>
<evidence type="ECO:0000259" key="5">
    <source>
        <dbReference type="Pfam" id="PF02570"/>
    </source>
</evidence>
<reference evidence="6 7" key="1">
    <citation type="submission" date="2019-11" db="EMBL/GenBank/DDBJ databases">
        <title>Whole-genome sequence of a the green, strictly anaerobic photosynthetic bacterium Heliobacillus mobilis DSM 6151.</title>
        <authorList>
            <person name="Kyndt J.A."/>
            <person name="Meyer T.E."/>
        </authorList>
    </citation>
    <scope>NUCLEOTIDE SEQUENCE [LARGE SCALE GENOMIC DNA]</scope>
    <source>
        <strain evidence="6 7">DSM 6151</strain>
    </source>
</reference>
<proteinExistence type="inferred from homology"/>
<keyword evidence="3" id="KW-0169">Cobalamin biosynthesis</keyword>
<dbReference type="Pfam" id="PF02570">
    <property type="entry name" value="CbiC"/>
    <property type="match status" value="1"/>
</dbReference>
<comment type="pathway">
    <text evidence="1">Cofactor biosynthesis; adenosylcobalamin biosynthesis.</text>
</comment>
<keyword evidence="4 6" id="KW-0413">Isomerase</keyword>
<evidence type="ECO:0000256" key="3">
    <source>
        <dbReference type="ARBA" id="ARBA00022573"/>
    </source>
</evidence>
<dbReference type="GO" id="GO:0016993">
    <property type="term" value="F:precorrin-8X methylmutase activity"/>
    <property type="evidence" value="ECO:0007669"/>
    <property type="project" value="InterPro"/>
</dbReference>
<feature type="domain" description="Cobalamin biosynthesis precorrin-8X methylmutase CobH/CbiC" evidence="5">
    <location>
        <begin position="10"/>
        <end position="202"/>
    </location>
</feature>
<dbReference type="InterPro" id="IPR003722">
    <property type="entry name" value="Cbl_synth_CobH/CbiC"/>
</dbReference>
<dbReference type="Gene3D" id="3.40.50.10230">
    <property type="entry name" value="Cobalamin biosynthesis CobH/CbiC, precorrin-8X methylmutase"/>
    <property type="match status" value="1"/>
</dbReference>
<dbReference type="GO" id="GO:0009236">
    <property type="term" value="P:cobalamin biosynthetic process"/>
    <property type="evidence" value="ECO:0007669"/>
    <property type="project" value="UniProtKB-UniPathway"/>
</dbReference>
<evidence type="ECO:0000256" key="1">
    <source>
        <dbReference type="ARBA" id="ARBA00004953"/>
    </source>
</evidence>
<dbReference type="PANTHER" id="PTHR43588:SF1">
    <property type="entry name" value="COBALT-PRECORRIN-8 METHYLMUTASE"/>
    <property type="match status" value="1"/>
</dbReference>
<name>A0A6I3SPQ0_HELMO</name>
<comment type="similarity">
    <text evidence="2">Belongs to the CobH/CbiC family.</text>
</comment>
<dbReference type="PANTHER" id="PTHR43588">
    <property type="entry name" value="COBALT-PRECORRIN-8 METHYLMUTASE"/>
    <property type="match status" value="1"/>
</dbReference>
<evidence type="ECO:0000256" key="4">
    <source>
        <dbReference type="ARBA" id="ARBA00023235"/>
    </source>
</evidence>
<dbReference type="SUPFAM" id="SSF63965">
    <property type="entry name" value="Precorrin-8X methylmutase CbiC/CobH"/>
    <property type="match status" value="1"/>
</dbReference>
<dbReference type="InterPro" id="IPR036588">
    <property type="entry name" value="CobH/CbiC_sf"/>
</dbReference>
<dbReference type="AlphaFoldDB" id="A0A6I3SPQ0"/>
<dbReference type="OrthoDB" id="9780708at2"/>
<protein>
    <submittedName>
        <fullName evidence="6">Precorrin isomerase</fullName>
    </submittedName>
</protein>
<sequence length="206" mass="21652">MDYITDPRAIEDKSMAIIDELLGPLPISPEERKVVKRVVHTTGDPEFAKLVRWSPGAVDIGIKALAEGASVYTDVNMVRVGVNQRLLTSKGASAVCSISDPRVVEEAKKTGNTRAMTAFELLADEMNGAVIAIGNAPTALFHLLSLIEGGRCRPALVVGTPVGFVGAAESKEALVQADIPYITVVGNKGGSTVAASIVNAMLLQMP</sequence>